<protein>
    <submittedName>
        <fullName evidence="2">Inner membrane protein</fullName>
    </submittedName>
</protein>
<dbReference type="EMBL" id="PDJI01000004">
    <property type="protein sequence ID" value="PFG37936.1"/>
    <property type="molecule type" value="Genomic_DNA"/>
</dbReference>
<dbReference type="SUPFAM" id="SSF55729">
    <property type="entry name" value="Acyl-CoA N-acyltransferases (Nat)"/>
    <property type="match status" value="1"/>
</dbReference>
<comment type="caution">
    <text evidence="2">The sequence shown here is derived from an EMBL/GenBank/DDBJ whole genome shotgun (WGS) entry which is preliminary data.</text>
</comment>
<keyword evidence="1" id="KW-1133">Transmembrane helix</keyword>
<keyword evidence="3" id="KW-1185">Reference proteome</keyword>
<dbReference type="AlphaFoldDB" id="A0A2A9EH37"/>
<name>A0A2A9EH37_9MICO</name>
<keyword evidence="1" id="KW-0812">Transmembrane</keyword>
<evidence type="ECO:0000256" key="1">
    <source>
        <dbReference type="SAM" id="Phobius"/>
    </source>
</evidence>
<proteinExistence type="predicted"/>
<keyword evidence="1" id="KW-0472">Membrane</keyword>
<accession>A0A2A9EH37</accession>
<evidence type="ECO:0000313" key="3">
    <source>
        <dbReference type="Proteomes" id="UP000222106"/>
    </source>
</evidence>
<organism evidence="2 3">
    <name type="scientific">Georgenia soli</name>
    <dbReference type="NCBI Taxonomy" id="638953"/>
    <lineage>
        <taxon>Bacteria</taxon>
        <taxon>Bacillati</taxon>
        <taxon>Actinomycetota</taxon>
        <taxon>Actinomycetes</taxon>
        <taxon>Micrococcales</taxon>
        <taxon>Bogoriellaceae</taxon>
        <taxon>Georgenia</taxon>
    </lineage>
</organism>
<gene>
    <name evidence="2" type="ORF">ATJ97_0400</name>
</gene>
<dbReference type="Proteomes" id="UP000222106">
    <property type="component" value="Unassembled WGS sequence"/>
</dbReference>
<feature type="transmembrane region" description="Helical" evidence="1">
    <location>
        <begin position="25"/>
        <end position="41"/>
    </location>
</feature>
<dbReference type="OrthoDB" id="677174at2"/>
<dbReference type="InterPro" id="IPR016181">
    <property type="entry name" value="Acyl_CoA_acyltransferase"/>
</dbReference>
<evidence type="ECO:0000313" key="2">
    <source>
        <dbReference type="EMBL" id="PFG37936.1"/>
    </source>
</evidence>
<sequence>MPVLEVVGWVGSAVVVWSMMQQRILRLRFINLVGCLLQIVYNSVLGVWPVVGLNVVLAAVQLVNLYRLLGRRHSEEAYEVLRVDPQGEYLHHLLARHRGDIERFTPGFRGPVPGGAAYLIVKGEETVGYVLLHDTGDGVAQIDLDHVVEKYRDLTPGEFVFNSSDILVEDGYRRVRTAPGVREPYYDRIGFTEVGGAYELDLVGAR</sequence>
<reference evidence="2 3" key="1">
    <citation type="submission" date="2017-10" db="EMBL/GenBank/DDBJ databases">
        <title>Sequencing the genomes of 1000 actinobacteria strains.</title>
        <authorList>
            <person name="Klenk H.-P."/>
        </authorList>
    </citation>
    <scope>NUCLEOTIDE SEQUENCE [LARGE SCALE GENOMIC DNA]</scope>
    <source>
        <strain evidence="2 3">DSM 21838</strain>
    </source>
</reference>